<feature type="transmembrane region" description="Helical" evidence="1">
    <location>
        <begin position="102"/>
        <end position="121"/>
    </location>
</feature>
<dbReference type="Proteomes" id="UP001174934">
    <property type="component" value="Unassembled WGS sequence"/>
</dbReference>
<keyword evidence="1" id="KW-0472">Membrane</keyword>
<gene>
    <name evidence="2" type="ORF">B0T17DRAFT_485335</name>
</gene>
<sequence length="292" mass="31219">MSSQPSPAPSGGGSTTTKKAAGTDLIQRGVYKSNPAGTATFVGLRALDPLLQYQILARGWGSSLVTKLGGTTIPLYASGTSSMMHETGVALLDSVSLPLPRLILLAMAVGSTVKQIFWLLYTSKEEFPPSAAVSVSIYNTVVNSIASLLLVTAATSAALSTPRVGSSSSGLSVSLPTAVGSVMYVVGMALETIPEIQRRNFKDDPRNKGRICNEGLWGKARHINYGGYTLWRTGYALAAGGWTAGLGMAAWSFWTFAYRSIGIMDEYMSGRYKEQWAQYKTDVPYLLFPGIY</sequence>
<dbReference type="Gene3D" id="1.20.120.1630">
    <property type="match status" value="1"/>
</dbReference>
<feature type="transmembrane region" description="Helical" evidence="1">
    <location>
        <begin position="235"/>
        <end position="258"/>
    </location>
</feature>
<dbReference type="EMBL" id="JAULSR010000001">
    <property type="protein sequence ID" value="KAK0636477.1"/>
    <property type="molecule type" value="Genomic_DNA"/>
</dbReference>
<evidence type="ECO:0000313" key="3">
    <source>
        <dbReference type="Proteomes" id="UP001174934"/>
    </source>
</evidence>
<evidence type="ECO:0000256" key="1">
    <source>
        <dbReference type="SAM" id="Phobius"/>
    </source>
</evidence>
<feature type="transmembrane region" description="Helical" evidence="1">
    <location>
        <begin position="141"/>
        <end position="159"/>
    </location>
</feature>
<dbReference type="AlphaFoldDB" id="A0AA39XNE1"/>
<accession>A0AA39XNE1</accession>
<proteinExistence type="predicted"/>
<evidence type="ECO:0008006" key="4">
    <source>
        <dbReference type="Google" id="ProtNLM"/>
    </source>
</evidence>
<dbReference type="Pfam" id="PF06966">
    <property type="entry name" value="DUF1295"/>
    <property type="match status" value="1"/>
</dbReference>
<keyword evidence="3" id="KW-1185">Reference proteome</keyword>
<comment type="caution">
    <text evidence="2">The sequence shown here is derived from an EMBL/GenBank/DDBJ whole genome shotgun (WGS) entry which is preliminary data.</text>
</comment>
<name>A0AA39XNE1_9PEZI</name>
<dbReference type="PANTHER" id="PTHR32251">
    <property type="entry name" value="3-OXO-5-ALPHA-STEROID 4-DEHYDROGENASE"/>
    <property type="match status" value="1"/>
</dbReference>
<protein>
    <recommendedName>
        <fullName evidence="4">Steroid 5-alpha reductase C-terminal domain-containing protein</fullName>
    </recommendedName>
</protein>
<reference evidence="2" key="1">
    <citation type="submission" date="2023-06" db="EMBL/GenBank/DDBJ databases">
        <title>Genome-scale phylogeny and comparative genomics of the fungal order Sordariales.</title>
        <authorList>
            <consortium name="Lawrence Berkeley National Laboratory"/>
            <person name="Hensen N."/>
            <person name="Bonometti L."/>
            <person name="Westerberg I."/>
            <person name="Brannstrom I.O."/>
            <person name="Guillou S."/>
            <person name="Cros-Aarteil S."/>
            <person name="Calhoun S."/>
            <person name="Haridas S."/>
            <person name="Kuo A."/>
            <person name="Mondo S."/>
            <person name="Pangilinan J."/>
            <person name="Riley R."/>
            <person name="LaButti K."/>
            <person name="Andreopoulos B."/>
            <person name="Lipzen A."/>
            <person name="Chen C."/>
            <person name="Yanf M."/>
            <person name="Daum C."/>
            <person name="Ng V."/>
            <person name="Clum A."/>
            <person name="Steindorff A."/>
            <person name="Ohm R."/>
            <person name="Martin F."/>
            <person name="Silar P."/>
            <person name="Natvig D."/>
            <person name="Lalanne C."/>
            <person name="Gautier V."/>
            <person name="Ament-velasquez S.L."/>
            <person name="Kruys A."/>
            <person name="Hutchinson M.I."/>
            <person name="Powell A.J."/>
            <person name="Barry K."/>
            <person name="Miller A.N."/>
            <person name="Grigoriev I.V."/>
            <person name="Debuchy R."/>
            <person name="Gladieux P."/>
            <person name="Thoren M.H."/>
            <person name="Johannesson H."/>
        </authorList>
    </citation>
    <scope>NUCLEOTIDE SEQUENCE</scope>
    <source>
        <strain evidence="2">SMH3391-2</strain>
    </source>
</reference>
<dbReference type="GO" id="GO:0016020">
    <property type="term" value="C:membrane"/>
    <property type="evidence" value="ECO:0007669"/>
    <property type="project" value="TreeGrafter"/>
</dbReference>
<dbReference type="PANTHER" id="PTHR32251:SF15">
    <property type="entry name" value="3-OXO-5-ALPHA-STEROID 4-DEHYDROGENASE (DUF1295)"/>
    <property type="match status" value="1"/>
</dbReference>
<feature type="transmembrane region" description="Helical" evidence="1">
    <location>
        <begin position="171"/>
        <end position="190"/>
    </location>
</feature>
<organism evidence="2 3">
    <name type="scientific">Bombardia bombarda</name>
    <dbReference type="NCBI Taxonomy" id="252184"/>
    <lineage>
        <taxon>Eukaryota</taxon>
        <taxon>Fungi</taxon>
        <taxon>Dikarya</taxon>
        <taxon>Ascomycota</taxon>
        <taxon>Pezizomycotina</taxon>
        <taxon>Sordariomycetes</taxon>
        <taxon>Sordariomycetidae</taxon>
        <taxon>Sordariales</taxon>
        <taxon>Lasiosphaeriaceae</taxon>
        <taxon>Bombardia</taxon>
    </lineage>
</organism>
<evidence type="ECO:0000313" key="2">
    <source>
        <dbReference type="EMBL" id="KAK0636477.1"/>
    </source>
</evidence>
<dbReference type="InterPro" id="IPR010721">
    <property type="entry name" value="UstE-like"/>
</dbReference>
<keyword evidence="1" id="KW-0812">Transmembrane</keyword>
<keyword evidence="1" id="KW-1133">Transmembrane helix</keyword>